<keyword evidence="3" id="KW-1185">Reference proteome</keyword>
<reference evidence="2 3" key="1">
    <citation type="journal article" date="2015" name="Genome Biol. Evol.">
        <title>Phylogenomic analyses indicate that early fungi evolved digesting cell walls of algal ancestors of land plants.</title>
        <authorList>
            <person name="Chang Y."/>
            <person name="Wang S."/>
            <person name="Sekimoto S."/>
            <person name="Aerts A.L."/>
            <person name="Choi C."/>
            <person name="Clum A."/>
            <person name="LaButti K.M."/>
            <person name="Lindquist E.A."/>
            <person name="Yee Ngan C."/>
            <person name="Ohm R.A."/>
            <person name="Salamov A.A."/>
            <person name="Grigoriev I.V."/>
            <person name="Spatafora J.W."/>
            <person name="Berbee M.L."/>
        </authorList>
    </citation>
    <scope>NUCLEOTIDE SEQUENCE [LARGE SCALE GENOMIC DNA]</scope>
    <source>
        <strain evidence="2 3">JEL478</strain>
    </source>
</reference>
<gene>
    <name evidence="2" type="ORF">M427DRAFT_46887</name>
</gene>
<evidence type="ECO:0000313" key="3">
    <source>
        <dbReference type="Proteomes" id="UP000070544"/>
    </source>
</evidence>
<dbReference type="EMBL" id="KQ965797">
    <property type="protein sequence ID" value="KXS11715.1"/>
    <property type="molecule type" value="Genomic_DNA"/>
</dbReference>
<dbReference type="GO" id="GO:0004672">
    <property type="term" value="F:protein kinase activity"/>
    <property type="evidence" value="ECO:0007669"/>
    <property type="project" value="InterPro"/>
</dbReference>
<dbReference type="AlphaFoldDB" id="A0A139A5H2"/>
<dbReference type="InterPro" id="IPR011009">
    <property type="entry name" value="Kinase-like_dom_sf"/>
</dbReference>
<dbReference type="Pfam" id="PF07714">
    <property type="entry name" value="PK_Tyr_Ser-Thr"/>
    <property type="match status" value="1"/>
</dbReference>
<accession>A0A139A5H2</accession>
<dbReference type="Proteomes" id="UP000070544">
    <property type="component" value="Unassembled WGS sequence"/>
</dbReference>
<proteinExistence type="predicted"/>
<feature type="domain" description="Protein kinase" evidence="1">
    <location>
        <begin position="22"/>
        <end position="106"/>
    </location>
</feature>
<dbReference type="OrthoDB" id="5581784at2759"/>
<dbReference type="InterPro" id="IPR001245">
    <property type="entry name" value="Ser-Thr/Tyr_kinase_cat_dom"/>
</dbReference>
<evidence type="ECO:0000313" key="2">
    <source>
        <dbReference type="EMBL" id="KXS11715.1"/>
    </source>
</evidence>
<protein>
    <recommendedName>
        <fullName evidence="1">Protein kinase domain-containing protein</fullName>
    </recommendedName>
</protein>
<sequence length="106" mass="11852">MLMLRRLNGKSWNGNSTPNTFKSATSSWERGGYGNVYLGTLLIRRHPGAVKVLRSDVDVGDSGFIQEVTTWRLFRHTNVLELTGACISVARPFMVSPVMENGDFFN</sequence>
<dbReference type="Gene3D" id="3.30.200.20">
    <property type="entry name" value="Phosphorylase Kinase, domain 1"/>
    <property type="match status" value="1"/>
</dbReference>
<dbReference type="InterPro" id="IPR000719">
    <property type="entry name" value="Prot_kinase_dom"/>
</dbReference>
<name>A0A139A5H2_GONPJ</name>
<organism evidence="2 3">
    <name type="scientific">Gonapodya prolifera (strain JEL478)</name>
    <name type="common">Monoblepharis prolifera</name>
    <dbReference type="NCBI Taxonomy" id="1344416"/>
    <lineage>
        <taxon>Eukaryota</taxon>
        <taxon>Fungi</taxon>
        <taxon>Fungi incertae sedis</taxon>
        <taxon>Chytridiomycota</taxon>
        <taxon>Chytridiomycota incertae sedis</taxon>
        <taxon>Monoblepharidomycetes</taxon>
        <taxon>Monoblepharidales</taxon>
        <taxon>Gonapodyaceae</taxon>
        <taxon>Gonapodya</taxon>
    </lineage>
</organism>
<dbReference type="SUPFAM" id="SSF56112">
    <property type="entry name" value="Protein kinase-like (PK-like)"/>
    <property type="match status" value="1"/>
</dbReference>
<evidence type="ECO:0000259" key="1">
    <source>
        <dbReference type="PROSITE" id="PS50011"/>
    </source>
</evidence>
<dbReference type="GO" id="GO:0005524">
    <property type="term" value="F:ATP binding"/>
    <property type="evidence" value="ECO:0007669"/>
    <property type="project" value="InterPro"/>
</dbReference>
<dbReference type="PROSITE" id="PS50011">
    <property type="entry name" value="PROTEIN_KINASE_DOM"/>
    <property type="match status" value="1"/>
</dbReference>